<name>A0ABV6ETY9_9BRAD</name>
<feature type="domain" description="PilZ" evidence="1">
    <location>
        <begin position="3"/>
        <end position="78"/>
    </location>
</feature>
<accession>A0ABV6ETY9</accession>
<proteinExistence type="predicted"/>
<dbReference type="Gene3D" id="2.40.10.220">
    <property type="entry name" value="predicted glycosyltransferase like domains"/>
    <property type="match status" value="1"/>
</dbReference>
<gene>
    <name evidence="2" type="ORF">ACFFJ6_13750</name>
</gene>
<evidence type="ECO:0000259" key="1">
    <source>
        <dbReference type="Pfam" id="PF07238"/>
    </source>
</evidence>
<reference evidence="2 3" key="1">
    <citation type="submission" date="2024-09" db="EMBL/GenBank/DDBJ databases">
        <authorList>
            <person name="Sun Q."/>
            <person name="Mori K."/>
        </authorList>
    </citation>
    <scope>NUCLEOTIDE SEQUENCE [LARGE SCALE GENOMIC DNA]</scope>
    <source>
        <strain evidence="2 3">KCTC 23279</strain>
    </source>
</reference>
<evidence type="ECO:0000313" key="3">
    <source>
        <dbReference type="Proteomes" id="UP001589775"/>
    </source>
</evidence>
<comment type="caution">
    <text evidence="2">The sequence shown here is derived from an EMBL/GenBank/DDBJ whole genome shotgun (WGS) entry which is preliminary data.</text>
</comment>
<keyword evidence="3" id="KW-1185">Reference proteome</keyword>
<dbReference type="EMBL" id="JBHLWM010000005">
    <property type="protein sequence ID" value="MFC0241545.1"/>
    <property type="molecule type" value="Genomic_DNA"/>
</dbReference>
<dbReference type="RefSeq" id="WP_378388583.1">
    <property type="nucleotide sequence ID" value="NZ_JBHLWM010000005.1"/>
</dbReference>
<dbReference type="Proteomes" id="UP001589775">
    <property type="component" value="Unassembled WGS sequence"/>
</dbReference>
<dbReference type="Pfam" id="PF07238">
    <property type="entry name" value="PilZ"/>
    <property type="match status" value="1"/>
</dbReference>
<evidence type="ECO:0000313" key="2">
    <source>
        <dbReference type="EMBL" id="MFC0241545.1"/>
    </source>
</evidence>
<protein>
    <submittedName>
        <fullName evidence="2">PilZ domain-containing protein</fullName>
    </submittedName>
</protein>
<organism evidence="2 3">
    <name type="scientific">Rhodopseudomonas telluris</name>
    <dbReference type="NCBI Taxonomy" id="644215"/>
    <lineage>
        <taxon>Bacteria</taxon>
        <taxon>Pseudomonadati</taxon>
        <taxon>Pseudomonadota</taxon>
        <taxon>Alphaproteobacteria</taxon>
        <taxon>Hyphomicrobiales</taxon>
        <taxon>Nitrobacteraceae</taxon>
        <taxon>Rhodopseudomonas</taxon>
    </lineage>
</organism>
<dbReference type="SUPFAM" id="SSF141371">
    <property type="entry name" value="PilZ domain-like"/>
    <property type="match status" value="1"/>
</dbReference>
<dbReference type="InterPro" id="IPR009875">
    <property type="entry name" value="PilZ_domain"/>
</dbReference>
<sequence>MIERRESPRQRVYKRGTIAFNGAGFDCTVRNLSGGGARIDIDGLVRLPEHFVLVIESDKVMHRCRPVWSIAQRIGVAFE</sequence>